<evidence type="ECO:0000313" key="1">
    <source>
        <dbReference type="EMBL" id="GKV21964.1"/>
    </source>
</evidence>
<sequence length="43" mass="4511">MCLTTSVNGGILKVMVDQNLALWCRMDPKFSSSLPDGPAGSIG</sequence>
<name>A0AAV5KBS3_9ROSI</name>
<dbReference type="AlphaFoldDB" id="A0AAV5KBS3"/>
<protein>
    <submittedName>
        <fullName evidence="1">Uncharacterized protein</fullName>
    </submittedName>
</protein>
<reference evidence="1 2" key="1">
    <citation type="journal article" date="2021" name="Commun. Biol.">
        <title>The genome of Shorea leprosula (Dipterocarpaceae) highlights the ecological relevance of drought in aseasonal tropical rainforests.</title>
        <authorList>
            <person name="Ng K.K.S."/>
            <person name="Kobayashi M.J."/>
            <person name="Fawcett J.A."/>
            <person name="Hatakeyama M."/>
            <person name="Paape T."/>
            <person name="Ng C.H."/>
            <person name="Ang C.C."/>
            <person name="Tnah L.H."/>
            <person name="Lee C.T."/>
            <person name="Nishiyama T."/>
            <person name="Sese J."/>
            <person name="O'Brien M.J."/>
            <person name="Copetti D."/>
            <person name="Mohd Noor M.I."/>
            <person name="Ong R.C."/>
            <person name="Putra M."/>
            <person name="Sireger I.Z."/>
            <person name="Indrioko S."/>
            <person name="Kosugi Y."/>
            <person name="Izuno A."/>
            <person name="Isagi Y."/>
            <person name="Lee S.L."/>
            <person name="Shimizu K.K."/>
        </authorList>
    </citation>
    <scope>NUCLEOTIDE SEQUENCE [LARGE SCALE GENOMIC DNA]</scope>
    <source>
        <strain evidence="1">214</strain>
    </source>
</reference>
<gene>
    <name evidence="1" type="ORF">SLEP1_g31880</name>
</gene>
<organism evidence="1 2">
    <name type="scientific">Rubroshorea leprosula</name>
    <dbReference type="NCBI Taxonomy" id="152421"/>
    <lineage>
        <taxon>Eukaryota</taxon>
        <taxon>Viridiplantae</taxon>
        <taxon>Streptophyta</taxon>
        <taxon>Embryophyta</taxon>
        <taxon>Tracheophyta</taxon>
        <taxon>Spermatophyta</taxon>
        <taxon>Magnoliopsida</taxon>
        <taxon>eudicotyledons</taxon>
        <taxon>Gunneridae</taxon>
        <taxon>Pentapetalae</taxon>
        <taxon>rosids</taxon>
        <taxon>malvids</taxon>
        <taxon>Malvales</taxon>
        <taxon>Dipterocarpaceae</taxon>
        <taxon>Rubroshorea</taxon>
    </lineage>
</organism>
<dbReference type="EMBL" id="BPVZ01000059">
    <property type="protein sequence ID" value="GKV21964.1"/>
    <property type="molecule type" value="Genomic_DNA"/>
</dbReference>
<keyword evidence="2" id="KW-1185">Reference proteome</keyword>
<proteinExistence type="predicted"/>
<accession>A0AAV5KBS3</accession>
<evidence type="ECO:0000313" key="2">
    <source>
        <dbReference type="Proteomes" id="UP001054252"/>
    </source>
</evidence>
<dbReference type="Proteomes" id="UP001054252">
    <property type="component" value="Unassembled WGS sequence"/>
</dbReference>
<comment type="caution">
    <text evidence="1">The sequence shown here is derived from an EMBL/GenBank/DDBJ whole genome shotgun (WGS) entry which is preliminary data.</text>
</comment>